<evidence type="ECO:0000313" key="2">
    <source>
        <dbReference type="EMBL" id="MXO73683.1"/>
    </source>
</evidence>
<dbReference type="EMBL" id="WTZA01000001">
    <property type="protein sequence ID" value="MXO73683.1"/>
    <property type="molecule type" value="Genomic_DNA"/>
</dbReference>
<dbReference type="AlphaFoldDB" id="A0A6I4T9A0"/>
<reference evidence="2 3" key="1">
    <citation type="submission" date="2019-12" db="EMBL/GenBank/DDBJ databases">
        <title>Genomic-based taxomic classification of the family Erythrobacteraceae.</title>
        <authorList>
            <person name="Xu L."/>
        </authorList>
    </citation>
    <scope>NUCLEOTIDE SEQUENCE [LARGE SCALE GENOMIC DNA]</scope>
    <source>
        <strain evidence="2 3">100921-2</strain>
    </source>
</reference>
<dbReference type="PROSITE" id="PS01124">
    <property type="entry name" value="HTH_ARAC_FAMILY_2"/>
    <property type="match status" value="1"/>
</dbReference>
<sequence>MGRALIESGSHVHGVDPALFGLPPGTSMRFELPAGALAPCVSDYHVFDSDQAACTFSTETILPRVPAIRFIIAPHAMNLTIGDGTAQTIPPAALYGSTSHAAEMAVGRGGVTIGVTMTAVGMARLTAIPADSLRDRVVPLSAVLPAEPVRDLVDELRASDQGPSVKAILDRALPPLLAQPHPMEADIQRIANLLAAPGRHTVQDACDHLGMNQRRLERLAKRFFGFTPKLLLRRTRLLRSIVALKLAGPPFDLSLIDSNYHDHSHFTKDAKRFLGKAPMRFLRKPTPYLDAALRARAIVQGTAWAALQHQ</sequence>
<proteinExistence type="predicted"/>
<dbReference type="GO" id="GO:0003700">
    <property type="term" value="F:DNA-binding transcription factor activity"/>
    <property type="evidence" value="ECO:0007669"/>
    <property type="project" value="InterPro"/>
</dbReference>
<dbReference type="SMART" id="SM00342">
    <property type="entry name" value="HTH_ARAC"/>
    <property type="match status" value="1"/>
</dbReference>
<comment type="caution">
    <text evidence="2">The sequence shown here is derived from an EMBL/GenBank/DDBJ whole genome shotgun (WGS) entry which is preliminary data.</text>
</comment>
<dbReference type="Gene3D" id="1.10.10.60">
    <property type="entry name" value="Homeodomain-like"/>
    <property type="match status" value="1"/>
</dbReference>
<feature type="domain" description="HTH araC/xylS-type" evidence="1">
    <location>
        <begin position="184"/>
        <end position="284"/>
    </location>
</feature>
<accession>A0A6I4T9A0</accession>
<organism evidence="2 3">
    <name type="scientific">Tsuneonella aeria</name>
    <dbReference type="NCBI Taxonomy" id="1837929"/>
    <lineage>
        <taxon>Bacteria</taxon>
        <taxon>Pseudomonadati</taxon>
        <taxon>Pseudomonadota</taxon>
        <taxon>Alphaproteobacteria</taxon>
        <taxon>Sphingomonadales</taxon>
        <taxon>Erythrobacteraceae</taxon>
        <taxon>Tsuneonella</taxon>
    </lineage>
</organism>
<evidence type="ECO:0000313" key="3">
    <source>
        <dbReference type="Proteomes" id="UP000439522"/>
    </source>
</evidence>
<dbReference type="GO" id="GO:0043565">
    <property type="term" value="F:sequence-specific DNA binding"/>
    <property type="evidence" value="ECO:0007669"/>
    <property type="project" value="InterPro"/>
</dbReference>
<keyword evidence="3" id="KW-1185">Reference proteome</keyword>
<dbReference type="Pfam" id="PF12833">
    <property type="entry name" value="HTH_18"/>
    <property type="match status" value="1"/>
</dbReference>
<protein>
    <submittedName>
        <fullName evidence="2">Helix-turn-helix domain-containing protein</fullName>
    </submittedName>
</protein>
<dbReference type="Proteomes" id="UP000439522">
    <property type="component" value="Unassembled WGS sequence"/>
</dbReference>
<dbReference type="InterPro" id="IPR018060">
    <property type="entry name" value="HTH_AraC"/>
</dbReference>
<dbReference type="RefSeq" id="WP_160609518.1">
    <property type="nucleotide sequence ID" value="NZ_WTZA01000001.1"/>
</dbReference>
<evidence type="ECO:0000259" key="1">
    <source>
        <dbReference type="PROSITE" id="PS01124"/>
    </source>
</evidence>
<name>A0A6I4T9A0_9SPHN</name>
<gene>
    <name evidence="2" type="ORF">GRI40_00390</name>
</gene>
<dbReference type="OrthoDB" id="2559672at2"/>